<feature type="region of interest" description="Disordered" evidence="1">
    <location>
        <begin position="1970"/>
        <end position="1989"/>
    </location>
</feature>
<feature type="compositionally biased region" description="Pro residues" evidence="1">
    <location>
        <begin position="1568"/>
        <end position="1578"/>
    </location>
</feature>
<feature type="compositionally biased region" description="Low complexity" evidence="1">
    <location>
        <begin position="1595"/>
        <end position="1610"/>
    </location>
</feature>
<feature type="compositionally biased region" description="Polar residues" evidence="1">
    <location>
        <begin position="802"/>
        <end position="815"/>
    </location>
</feature>
<feature type="region of interest" description="Disordered" evidence="1">
    <location>
        <begin position="162"/>
        <end position="223"/>
    </location>
</feature>
<feature type="compositionally biased region" description="Basic and acidic residues" evidence="1">
    <location>
        <begin position="1690"/>
        <end position="1703"/>
    </location>
</feature>
<feature type="compositionally biased region" description="Acidic residues" evidence="1">
    <location>
        <begin position="838"/>
        <end position="850"/>
    </location>
</feature>
<name>A0AAE1DHY3_9GAST</name>
<feature type="region of interest" description="Disordered" evidence="1">
    <location>
        <begin position="697"/>
        <end position="1198"/>
    </location>
</feature>
<organism evidence="2 3">
    <name type="scientific">Elysia crispata</name>
    <name type="common">lettuce slug</name>
    <dbReference type="NCBI Taxonomy" id="231223"/>
    <lineage>
        <taxon>Eukaryota</taxon>
        <taxon>Metazoa</taxon>
        <taxon>Spiralia</taxon>
        <taxon>Lophotrochozoa</taxon>
        <taxon>Mollusca</taxon>
        <taxon>Gastropoda</taxon>
        <taxon>Heterobranchia</taxon>
        <taxon>Euthyneura</taxon>
        <taxon>Panpulmonata</taxon>
        <taxon>Sacoglossa</taxon>
        <taxon>Placobranchoidea</taxon>
        <taxon>Plakobranchidae</taxon>
        <taxon>Elysia</taxon>
    </lineage>
</organism>
<evidence type="ECO:0000313" key="3">
    <source>
        <dbReference type="Proteomes" id="UP001283361"/>
    </source>
</evidence>
<feature type="compositionally biased region" description="Basic and acidic residues" evidence="1">
    <location>
        <begin position="1180"/>
        <end position="1198"/>
    </location>
</feature>
<feature type="compositionally biased region" description="Low complexity" evidence="1">
    <location>
        <begin position="1745"/>
        <end position="1757"/>
    </location>
</feature>
<feature type="compositionally biased region" description="Basic and acidic residues" evidence="1">
    <location>
        <begin position="851"/>
        <end position="873"/>
    </location>
</feature>
<feature type="compositionally biased region" description="Low complexity" evidence="1">
    <location>
        <begin position="1452"/>
        <end position="1464"/>
    </location>
</feature>
<dbReference type="Proteomes" id="UP001283361">
    <property type="component" value="Unassembled WGS sequence"/>
</dbReference>
<feature type="compositionally biased region" description="Low complexity" evidence="1">
    <location>
        <begin position="495"/>
        <end position="507"/>
    </location>
</feature>
<feature type="compositionally biased region" description="Basic and acidic residues" evidence="1">
    <location>
        <begin position="483"/>
        <end position="493"/>
    </location>
</feature>
<feature type="compositionally biased region" description="Low complexity" evidence="1">
    <location>
        <begin position="1037"/>
        <end position="1057"/>
    </location>
</feature>
<evidence type="ECO:0000256" key="1">
    <source>
        <dbReference type="SAM" id="MobiDB-lite"/>
    </source>
</evidence>
<feature type="compositionally biased region" description="Basic and acidic residues" evidence="1">
    <location>
        <begin position="886"/>
        <end position="895"/>
    </location>
</feature>
<feature type="compositionally biased region" description="Acidic residues" evidence="1">
    <location>
        <begin position="1080"/>
        <end position="1114"/>
    </location>
</feature>
<dbReference type="PANTHER" id="PTHR21937">
    <property type="entry name" value="CCDC66 DOMAIN-CONTAINING PROTEIN"/>
    <property type="match status" value="1"/>
</dbReference>
<feature type="compositionally biased region" description="Basic residues" evidence="1">
    <location>
        <begin position="1704"/>
        <end position="1714"/>
    </location>
</feature>
<feature type="compositionally biased region" description="Basic and acidic residues" evidence="1">
    <location>
        <begin position="1617"/>
        <end position="1636"/>
    </location>
</feature>
<feature type="compositionally biased region" description="Basic and acidic residues" evidence="1">
    <location>
        <begin position="1832"/>
        <end position="1951"/>
    </location>
</feature>
<feature type="region of interest" description="Disordered" evidence="1">
    <location>
        <begin position="402"/>
        <end position="422"/>
    </location>
</feature>
<feature type="compositionally biased region" description="Basic and acidic residues" evidence="1">
    <location>
        <begin position="788"/>
        <end position="799"/>
    </location>
</feature>
<proteinExistence type="predicted"/>
<feature type="compositionally biased region" description="Low complexity" evidence="1">
    <location>
        <begin position="1672"/>
        <end position="1682"/>
    </location>
</feature>
<feature type="region of interest" description="Disordered" evidence="1">
    <location>
        <begin position="258"/>
        <end position="382"/>
    </location>
</feature>
<feature type="compositionally biased region" description="Low complexity" evidence="1">
    <location>
        <begin position="298"/>
        <end position="326"/>
    </location>
</feature>
<feature type="compositionally biased region" description="Low complexity" evidence="1">
    <location>
        <begin position="933"/>
        <end position="947"/>
    </location>
</feature>
<feature type="compositionally biased region" description="Polar residues" evidence="1">
    <location>
        <begin position="874"/>
        <end position="885"/>
    </location>
</feature>
<dbReference type="InterPro" id="IPR031440">
    <property type="entry name" value="DUF4670"/>
</dbReference>
<dbReference type="EMBL" id="JAWDGP010003763">
    <property type="protein sequence ID" value="KAK3771226.1"/>
    <property type="molecule type" value="Genomic_DNA"/>
</dbReference>
<feature type="compositionally biased region" description="Low complexity" evidence="1">
    <location>
        <begin position="1637"/>
        <end position="1651"/>
    </location>
</feature>
<reference evidence="2" key="1">
    <citation type="journal article" date="2023" name="G3 (Bethesda)">
        <title>A reference genome for the long-term kleptoplast-retaining sea slug Elysia crispata morphotype clarki.</title>
        <authorList>
            <person name="Eastman K.E."/>
            <person name="Pendleton A.L."/>
            <person name="Shaikh M.A."/>
            <person name="Suttiyut T."/>
            <person name="Ogas R."/>
            <person name="Tomko P."/>
            <person name="Gavelis G."/>
            <person name="Widhalm J.R."/>
            <person name="Wisecaver J.H."/>
        </authorList>
    </citation>
    <scope>NUCLEOTIDE SEQUENCE</scope>
    <source>
        <strain evidence="2">ECLA1</strain>
    </source>
</reference>
<feature type="compositionally biased region" description="Acidic residues" evidence="1">
    <location>
        <begin position="1795"/>
        <end position="1810"/>
    </location>
</feature>
<evidence type="ECO:0000313" key="2">
    <source>
        <dbReference type="EMBL" id="KAK3771226.1"/>
    </source>
</evidence>
<comment type="caution">
    <text evidence="2">The sequence shown here is derived from an EMBL/GenBank/DDBJ whole genome shotgun (WGS) entry which is preliminary data.</text>
</comment>
<sequence>MALTLLPPISENSSAWPWSRTSTTTAILKSVPKLVIPRAPGISVKKLKKLRYCRQRSRRKEDLFHLPRLGSGFFLPSVSLDSAILTSYMSLLDSQNGRYAIGGDLPEIDDRSHSSDMGGSFKGGAMPKALAKHHQAAKPAWPAESGDVDKEYVGGVPVASVKAASGSEGSGSSTGAQSLSNVPVLPPIRHTLSPIRDVSRETTQPNILLPSVSKEGATSSGEVPAVHIQPATPQHSILTGGSEANATRGLVSRDAADALPDLAEEERETDTVADGGDRMSKKASVASIQSSEKDKGKSSSSDIAAQDQTAQQASTSVTGTSQTGKSRPSWKGGLRKGLTPSPDLPLSLLPTPTPLYVQAQLHEQPHKQQQQQKYQQSEQQHDDCILTSPQQLLTKLGEQDYKVGDNMPNVEKNQDQQQQISDSNQTLQVELNHQQEQLQPQQKTKHASTTTLSLGSGAPFLPRPPPLGISGMHGHAPLTHIPSQHDLDPDHPQSHKSSGPASSVASSWVFDKDGHERPRHGRLGKISKAGSQIESVRGSTIMAPDGEIISVGGSVARGGQGAVYDVGNINDVLMPHRHEGVGTDESGVSDDEPDEWKTAKKMSISLRSDRDSHKKQYKRGSATSGSSVSREDWDKLSAAGKGLLHTQTARLSEIDYTSGDIDATMSIYSWSYAPRENDLDPETGVIDHASSVRSLPSLRLDRGMIRDSGSGADGQHSGEGGANGSSRRSSDGENWARITERPEEEEVANIDSKEVTQEEIYIPQPPSPSPASERPKEQMAAEEEEREDGQRKGEDDRKSHSTPRSRSIALQTDSEVGSHRDITTAGRVDGTPRRSGNDADDEDEGEEEEAEGKWPGRSREKETPHLDTLREESATLQSSRRPSSVSKDDISRSESKNTPALGARSKAETAPVDGGVGSEPASAPGEDGKEGGSLPSKSPVKSSAASRKSLRKSGGEEGKGTAAESRKSSVAPSRASGAATGAGPGAKSAASSAKSKIKSGVTDKSGDRSVSSSATPGGRDIAQSAVSPTKSGKLDPSRSQSKKSVSGRSSKKSSAAKQRLDSQAGGKSRATTGGGKDQNEVEEEAALDNPWDDDDDDNLENDAGIDVDNDEEGDLGGRGSQALEDVDDFRNRSTPSEANARISGEDSGGRKRGGVGLDLAIQGEQLLTPPETPGIGRRKSGPDDGSRRSSVTEKDIMDTLTDHAQRIADSVLSQPNAGEDLENDVKKAAKVWAETHPPRPISRRASVREARAEAIAEILKNRRASSAAPSVAEYRNLIKKSLTEAAAKAAGIDPDSLSTEDAEISPDLLEALASQKLTPDQIEVVSDSSGRTRIQSRTDLQGAMGGVEEGHLYIAPAKKGEEAIGKRQTSIPADKVSVMDDMEFDRISYHGTDVASEKGEKRGKSKAGSKPGSIAGGTMADLSEMEGVIAAMEGKMEGDGEPPEPEDDFLKAVQQVAGEQAEAGPPSEPKLPGSGKTTPSAVTEKAPQSELGERSPPTLPPGGPQEMKPEDLQSQKSGKSGKTGVSQKSEASKDSKKKGKKTPEEKEEPFVVGKVDQKGELEKLYGPVDPPPPPPPPPKQEEAPAPAPTPPPTEPATAAEGKALSKQEAVIPPPPPKPEKEGKAAKKAAAEIKKTEAVAPAPDTSAATAAAGQDKGLMDHKDELAALYGSVGAAPPKAGSPKGKPKEKKAKKEPLPPKKEEKKPKKTKKGKKGKKKEEEVAPPPRDPTPPPLNKEVTPTPRKESTPVSSEPKPSSPEFKTDESDLEFNFVREQSSPEGDHPAQTTKLAIPPSPPLDEEEDEKSEVGAEEDNNLKSISNREARAAKRAAAAAKRREEVERRRREKEELARKEKEEVERKVALQREMEEERRRREEERRLMKERQREQEERERREKSEVEKKKLAEAERERRQKEEYQRKLEEMKRKQQEEELRRHELMLQKQREEEERRLAEEEMMSQMAEQERLAYEEKKRLEEEERKRKELEEKLRRAEEAKKAMEEARRLAEEMARKQAELEARLKFNKALQEEASGLGHSQEINRAFVFSYFELLQWLGLDIPEFELAKLADY</sequence>
<accession>A0AAE1DHY3</accession>
<gene>
    <name evidence="2" type="ORF">RRG08_009709</name>
</gene>
<dbReference type="PANTHER" id="PTHR21937:SF5">
    <property type="entry name" value="GENE 973-RELATED"/>
    <property type="match status" value="1"/>
</dbReference>
<dbReference type="Pfam" id="PF15709">
    <property type="entry name" value="DUF4670"/>
    <property type="match status" value="1"/>
</dbReference>
<feature type="compositionally biased region" description="Basic and acidic residues" evidence="1">
    <location>
        <begin position="953"/>
        <end position="967"/>
    </location>
</feature>
<feature type="compositionally biased region" description="Polar residues" evidence="1">
    <location>
        <begin position="1771"/>
        <end position="1786"/>
    </location>
</feature>
<feature type="compositionally biased region" description="Low complexity" evidence="1">
    <location>
        <begin position="162"/>
        <end position="178"/>
    </location>
</feature>
<protein>
    <submittedName>
        <fullName evidence="2">Uncharacterized protein</fullName>
    </submittedName>
</protein>
<feature type="compositionally biased region" description="Polar residues" evidence="1">
    <location>
        <begin position="1514"/>
        <end position="1525"/>
    </location>
</feature>
<feature type="compositionally biased region" description="Low complexity" evidence="1">
    <location>
        <begin position="971"/>
        <end position="1000"/>
    </location>
</feature>
<feature type="compositionally biased region" description="Pro residues" evidence="1">
    <location>
        <begin position="1721"/>
        <end position="1732"/>
    </location>
</feature>
<feature type="region of interest" description="Disordered" evidence="1">
    <location>
        <begin position="434"/>
        <end position="527"/>
    </location>
</feature>
<feature type="region of interest" description="Disordered" evidence="1">
    <location>
        <begin position="1389"/>
        <end position="1963"/>
    </location>
</feature>
<keyword evidence="3" id="KW-1185">Reference proteome</keyword>
<feature type="compositionally biased region" description="Pro residues" evidence="1">
    <location>
        <begin position="1585"/>
        <end position="1594"/>
    </location>
</feature>
<feature type="region of interest" description="Disordered" evidence="1">
    <location>
        <begin position="601"/>
        <end position="631"/>
    </location>
</feature>
<feature type="compositionally biased region" description="Low complexity" evidence="1">
    <location>
        <begin position="338"/>
        <end position="378"/>
    </location>
</feature>